<reference evidence="4 5" key="1">
    <citation type="submission" date="2021-06" db="EMBL/GenBank/DDBJ databases">
        <authorList>
            <person name="Kallberg Y."/>
            <person name="Tangrot J."/>
            <person name="Rosling A."/>
        </authorList>
    </citation>
    <scope>NUCLEOTIDE SEQUENCE [LARGE SCALE GENOMIC DNA]</scope>
    <source>
        <strain evidence="4 5">120-4 pot B 10/14</strain>
    </source>
</reference>
<dbReference type="EMBL" id="CAJVQB010084881">
    <property type="protein sequence ID" value="CAG8846766.1"/>
    <property type="molecule type" value="Genomic_DNA"/>
</dbReference>
<dbReference type="InterPro" id="IPR020084">
    <property type="entry name" value="NUDIX_hydrolase_CS"/>
</dbReference>
<dbReference type="SUPFAM" id="SSF55811">
    <property type="entry name" value="Nudix"/>
    <property type="match status" value="1"/>
</dbReference>
<sequence>MSKIADETDNQTMVNKNNSIYNKLWAIQNEVKKIVRNEENKFQKYYFFNELQVLKILKPLLNKHQLIILLSDDENKEFTCEQVGNMYLVKYYPAKARGSAETYAVKYFLSKLFLIPVKNTNDPDYENYEAGVSQVDDQEKQDQQAAKEFLNKHVATALISDEKGGKVEKGESHVEALKREVEEETGLEVEE</sequence>
<evidence type="ECO:0000313" key="4">
    <source>
        <dbReference type="EMBL" id="CAG8846766.1"/>
    </source>
</evidence>
<accession>A0ABN7X2V8</accession>
<keyword evidence="1" id="KW-0378">Hydrolase</keyword>
<feature type="compositionally biased region" description="Acidic residues" evidence="2">
    <location>
        <begin position="182"/>
        <end position="191"/>
    </location>
</feature>
<dbReference type="Pfam" id="PF00293">
    <property type="entry name" value="NUDIX"/>
    <property type="match status" value="1"/>
</dbReference>
<dbReference type="Proteomes" id="UP000789901">
    <property type="component" value="Unassembled WGS sequence"/>
</dbReference>
<feature type="compositionally biased region" description="Basic and acidic residues" evidence="2">
    <location>
        <begin position="164"/>
        <end position="181"/>
    </location>
</feature>
<evidence type="ECO:0000256" key="1">
    <source>
        <dbReference type="ARBA" id="ARBA00022801"/>
    </source>
</evidence>
<dbReference type="Pfam" id="PF04404">
    <property type="entry name" value="ERF"/>
    <property type="match status" value="1"/>
</dbReference>
<comment type="caution">
    <text evidence="4">The sequence shown here is derived from an EMBL/GenBank/DDBJ whole genome shotgun (WGS) entry which is preliminary data.</text>
</comment>
<protein>
    <submittedName>
        <fullName evidence="4">39947_t:CDS:1</fullName>
    </submittedName>
</protein>
<dbReference type="Gene3D" id="3.90.79.10">
    <property type="entry name" value="Nucleoside Triphosphate Pyrophosphohydrolase"/>
    <property type="match status" value="1"/>
</dbReference>
<evidence type="ECO:0000313" key="5">
    <source>
        <dbReference type="Proteomes" id="UP000789901"/>
    </source>
</evidence>
<proteinExistence type="predicted"/>
<keyword evidence="5" id="KW-1185">Reference proteome</keyword>
<gene>
    <name evidence="4" type="ORF">GMARGA_LOCUS38324</name>
</gene>
<organism evidence="4 5">
    <name type="scientific">Gigaspora margarita</name>
    <dbReference type="NCBI Taxonomy" id="4874"/>
    <lineage>
        <taxon>Eukaryota</taxon>
        <taxon>Fungi</taxon>
        <taxon>Fungi incertae sedis</taxon>
        <taxon>Mucoromycota</taxon>
        <taxon>Glomeromycotina</taxon>
        <taxon>Glomeromycetes</taxon>
        <taxon>Diversisporales</taxon>
        <taxon>Gigasporaceae</taxon>
        <taxon>Gigaspora</taxon>
    </lineage>
</organism>
<feature type="region of interest" description="Disordered" evidence="2">
    <location>
        <begin position="164"/>
        <end position="191"/>
    </location>
</feature>
<dbReference type="InterPro" id="IPR007499">
    <property type="entry name" value="ERF_bacteria_virus"/>
</dbReference>
<dbReference type="InterPro" id="IPR015797">
    <property type="entry name" value="NUDIX_hydrolase-like_dom_sf"/>
</dbReference>
<feature type="non-terminal residue" evidence="4">
    <location>
        <position position="191"/>
    </location>
</feature>
<evidence type="ECO:0000259" key="3">
    <source>
        <dbReference type="Pfam" id="PF00293"/>
    </source>
</evidence>
<dbReference type="InterPro" id="IPR000086">
    <property type="entry name" value="NUDIX_hydrolase_dom"/>
</dbReference>
<evidence type="ECO:0000256" key="2">
    <source>
        <dbReference type="SAM" id="MobiDB-lite"/>
    </source>
</evidence>
<feature type="domain" description="Nudix hydrolase" evidence="3">
    <location>
        <begin position="164"/>
        <end position="190"/>
    </location>
</feature>
<dbReference type="PROSITE" id="PS00893">
    <property type="entry name" value="NUDIX_BOX"/>
    <property type="match status" value="1"/>
</dbReference>
<name>A0ABN7X2V8_GIGMA</name>